<gene>
    <name evidence="9" type="ORF">F4694_002778</name>
</gene>
<feature type="transmembrane region" description="Helical" evidence="7">
    <location>
        <begin position="118"/>
        <end position="142"/>
    </location>
</feature>
<dbReference type="GO" id="GO:0005886">
    <property type="term" value="C:plasma membrane"/>
    <property type="evidence" value="ECO:0007669"/>
    <property type="project" value="UniProtKB-SubCell"/>
</dbReference>
<evidence type="ECO:0000313" key="9">
    <source>
        <dbReference type="EMBL" id="NYE06003.1"/>
    </source>
</evidence>
<feature type="transmembrane region" description="Helical" evidence="7">
    <location>
        <begin position="202"/>
        <end position="223"/>
    </location>
</feature>
<dbReference type="SUPFAM" id="SSF161098">
    <property type="entry name" value="MetI-like"/>
    <property type="match status" value="1"/>
</dbReference>
<keyword evidence="5 7" id="KW-1133">Transmembrane helix</keyword>
<feature type="transmembrane region" description="Helical" evidence="7">
    <location>
        <begin position="27"/>
        <end position="49"/>
    </location>
</feature>
<dbReference type="PANTHER" id="PTHR43744">
    <property type="entry name" value="ABC TRANSPORTER PERMEASE PROTEIN MG189-RELATED-RELATED"/>
    <property type="match status" value="1"/>
</dbReference>
<comment type="similarity">
    <text evidence="7">Belongs to the binding-protein-dependent transport system permease family.</text>
</comment>
<keyword evidence="3" id="KW-1003">Cell membrane</keyword>
<keyword evidence="6 7" id="KW-0472">Membrane</keyword>
<sequence length="292" mass="32942">MEQVIKPSVEQVIKPSRKLRKFSIGQFVTMLMLAAFAIVILYPLLWMVISSMKSYNEIFNDVWGLPSTWIVENYSLAWSKGISGYFMNSFFVTSVTIIAVLIIGSMAAFVLARYKTRWIDIALIFTIGGMMMNPQVALIPLFNILTNLDLINTHLALILTYIAYRLPLTILLLRGYFLSIPKELEESAIIDGCTEFGIYRRIYLPMSVPILLTTIVLTAFFAWNEFLFATVFIDSETLKTIPSGLMNFRDALRTDWGVLLAGMVLASLPMIALLIFLQKYLVQGLSEGSVKG</sequence>
<proteinExistence type="inferred from homology"/>
<feature type="domain" description="ABC transmembrane type-1" evidence="8">
    <location>
        <begin position="86"/>
        <end position="277"/>
    </location>
</feature>
<keyword evidence="2 7" id="KW-0813">Transport</keyword>
<organism evidence="9 10">
    <name type="scientific">Neobacillus niacini</name>
    <dbReference type="NCBI Taxonomy" id="86668"/>
    <lineage>
        <taxon>Bacteria</taxon>
        <taxon>Bacillati</taxon>
        <taxon>Bacillota</taxon>
        <taxon>Bacilli</taxon>
        <taxon>Bacillales</taxon>
        <taxon>Bacillaceae</taxon>
        <taxon>Neobacillus</taxon>
    </lineage>
</organism>
<evidence type="ECO:0000259" key="8">
    <source>
        <dbReference type="PROSITE" id="PS50928"/>
    </source>
</evidence>
<protein>
    <submittedName>
        <fullName evidence="9">Raffinose/stachyose/melibiose transport system permease protein</fullName>
    </submittedName>
</protein>
<evidence type="ECO:0000256" key="2">
    <source>
        <dbReference type="ARBA" id="ARBA00022448"/>
    </source>
</evidence>
<dbReference type="Proteomes" id="UP000548423">
    <property type="component" value="Unassembled WGS sequence"/>
</dbReference>
<evidence type="ECO:0000256" key="5">
    <source>
        <dbReference type="ARBA" id="ARBA00022989"/>
    </source>
</evidence>
<evidence type="ECO:0000256" key="6">
    <source>
        <dbReference type="ARBA" id="ARBA00023136"/>
    </source>
</evidence>
<dbReference type="PROSITE" id="PS50928">
    <property type="entry name" value="ABC_TM1"/>
    <property type="match status" value="1"/>
</dbReference>
<evidence type="ECO:0000313" key="10">
    <source>
        <dbReference type="Proteomes" id="UP000548423"/>
    </source>
</evidence>
<evidence type="ECO:0000256" key="7">
    <source>
        <dbReference type="RuleBase" id="RU363032"/>
    </source>
</evidence>
<evidence type="ECO:0000256" key="3">
    <source>
        <dbReference type="ARBA" id="ARBA00022475"/>
    </source>
</evidence>
<comment type="caution">
    <text evidence="9">The sequence shown here is derived from an EMBL/GenBank/DDBJ whole genome shotgun (WGS) entry which is preliminary data.</text>
</comment>
<dbReference type="CDD" id="cd06261">
    <property type="entry name" value="TM_PBP2"/>
    <property type="match status" value="1"/>
</dbReference>
<dbReference type="InterPro" id="IPR000515">
    <property type="entry name" value="MetI-like"/>
</dbReference>
<comment type="subcellular location">
    <subcellularLocation>
        <location evidence="1 7">Cell membrane</location>
        <topology evidence="1 7">Multi-pass membrane protein</topology>
    </subcellularLocation>
</comment>
<name>A0A852TB59_9BACI</name>
<evidence type="ECO:0000256" key="4">
    <source>
        <dbReference type="ARBA" id="ARBA00022692"/>
    </source>
</evidence>
<accession>A0A852TB59</accession>
<dbReference type="InterPro" id="IPR035906">
    <property type="entry name" value="MetI-like_sf"/>
</dbReference>
<evidence type="ECO:0000256" key="1">
    <source>
        <dbReference type="ARBA" id="ARBA00004651"/>
    </source>
</evidence>
<dbReference type="Pfam" id="PF00528">
    <property type="entry name" value="BPD_transp_1"/>
    <property type="match status" value="1"/>
</dbReference>
<feature type="transmembrane region" description="Helical" evidence="7">
    <location>
        <begin position="85"/>
        <end position="111"/>
    </location>
</feature>
<feature type="transmembrane region" description="Helical" evidence="7">
    <location>
        <begin position="154"/>
        <end position="173"/>
    </location>
</feature>
<reference evidence="10" key="1">
    <citation type="submission" date="2020-07" db="EMBL/GenBank/DDBJ databases">
        <authorList>
            <person name="Partida-Martinez L."/>
            <person name="Huntemann M."/>
            <person name="Clum A."/>
            <person name="Wang J."/>
            <person name="Palaniappan K."/>
            <person name="Ritter S."/>
            <person name="Chen I.-M."/>
            <person name="Stamatis D."/>
            <person name="Reddy T."/>
            <person name="O'Malley R."/>
            <person name="Daum C."/>
            <person name="Shapiro N."/>
            <person name="Ivanova N."/>
            <person name="Kyrpides N."/>
            <person name="Woyke T."/>
        </authorList>
    </citation>
    <scope>NUCLEOTIDE SEQUENCE [LARGE SCALE GENOMIC DNA]</scope>
    <source>
        <strain evidence="10">AT2.8</strain>
    </source>
</reference>
<dbReference type="GO" id="GO:0055085">
    <property type="term" value="P:transmembrane transport"/>
    <property type="evidence" value="ECO:0007669"/>
    <property type="project" value="InterPro"/>
</dbReference>
<dbReference type="Gene3D" id="1.10.3720.10">
    <property type="entry name" value="MetI-like"/>
    <property type="match status" value="1"/>
</dbReference>
<dbReference type="AlphaFoldDB" id="A0A852TB59"/>
<feature type="transmembrane region" description="Helical" evidence="7">
    <location>
        <begin position="256"/>
        <end position="277"/>
    </location>
</feature>
<keyword evidence="4 7" id="KW-0812">Transmembrane</keyword>
<dbReference type="EMBL" id="JACCBX010000005">
    <property type="protein sequence ID" value="NYE06003.1"/>
    <property type="molecule type" value="Genomic_DNA"/>
</dbReference>
<dbReference type="PANTHER" id="PTHR43744:SF12">
    <property type="entry name" value="ABC TRANSPORTER PERMEASE PROTEIN MG189-RELATED"/>
    <property type="match status" value="1"/>
</dbReference>
<reference evidence="10" key="2">
    <citation type="submission" date="2020-08" db="EMBL/GenBank/DDBJ databases">
        <title>The Agave Microbiome: Exploring the role of microbial communities in plant adaptations to desert environments.</title>
        <authorList>
            <person name="Partida-Martinez L.P."/>
        </authorList>
    </citation>
    <scope>NUCLEOTIDE SEQUENCE [LARGE SCALE GENOMIC DNA]</scope>
    <source>
        <strain evidence="10">AT2.8</strain>
    </source>
</reference>